<evidence type="ECO:0000256" key="10">
    <source>
        <dbReference type="ARBA" id="ARBA00050022"/>
    </source>
</evidence>
<dbReference type="EMBL" id="NHOQ01000586">
    <property type="protein sequence ID" value="PWA29468.1"/>
    <property type="molecule type" value="Genomic_DNA"/>
</dbReference>
<evidence type="ECO:0000256" key="1">
    <source>
        <dbReference type="ARBA" id="ARBA00004251"/>
    </source>
</evidence>
<dbReference type="InterPro" id="IPR039293">
    <property type="entry name" value="TMEM81"/>
</dbReference>
<feature type="transmembrane region" description="Helical" evidence="11">
    <location>
        <begin position="277"/>
        <end position="299"/>
    </location>
</feature>
<sequence length="324" mass="36406">MRTVVTQQIIMCSLNKPTHLVRQQDAWDGAPVGQHGLAVQGVFLWALVSLIQQSRIRMHVSAVTLHFLLLLHRLLPVDMEEVEDKVPLEVITESSPCSVTCGLGVKTQTLCLLKDGKAAMEEKNVSMSSISKTCRSQQVQCVESWQCGLKTMTVTSGQRVEIDCLGEVMAAMGAFSWRVSWRYARGVISSDDSLFDRWKAPDLHRVVLDPVREKDAGTYRCDVQDTNYRRRKTAYWGVRVLPAGVVNLDYQSSLSQWDVTGSRADGSGVLQLATSRVLLYAVVICFVLTGFWIGLIFLYKTVLCGRQKNDRQTDLMQLEKYIVK</sequence>
<proteinExistence type="predicted"/>
<keyword evidence="4" id="KW-0732">Signal</keyword>
<comment type="function">
    <text evidence="9">Essential fertilization factor required for male fertility. Part of a conserved trimeric sperm complex with the essential fertilization factors IZUMO1 and SPACA6 which bridges sperm and oocyte membranes during fertilization by binding to IZUMO1R/JUNO on the oocyte.</text>
</comment>
<evidence type="ECO:0000256" key="8">
    <source>
        <dbReference type="ARBA" id="ARBA00023319"/>
    </source>
</evidence>
<keyword evidence="5 11" id="KW-1133">Transmembrane helix</keyword>
<evidence type="ECO:0000256" key="9">
    <source>
        <dbReference type="ARBA" id="ARBA00049937"/>
    </source>
</evidence>
<evidence type="ECO:0000256" key="2">
    <source>
        <dbReference type="ARBA" id="ARBA00022475"/>
    </source>
</evidence>
<evidence type="ECO:0000259" key="12">
    <source>
        <dbReference type="PROSITE" id="PS50835"/>
    </source>
</evidence>
<evidence type="ECO:0000256" key="11">
    <source>
        <dbReference type="SAM" id="Phobius"/>
    </source>
</evidence>
<dbReference type="InterPro" id="IPR036179">
    <property type="entry name" value="Ig-like_dom_sf"/>
</dbReference>
<organism evidence="13 14">
    <name type="scientific">Gambusia affinis</name>
    <name type="common">Western mosquitofish</name>
    <name type="synonym">Heterandria affinis</name>
    <dbReference type="NCBI Taxonomy" id="33528"/>
    <lineage>
        <taxon>Eukaryota</taxon>
        <taxon>Metazoa</taxon>
        <taxon>Chordata</taxon>
        <taxon>Craniata</taxon>
        <taxon>Vertebrata</taxon>
        <taxon>Euteleostomi</taxon>
        <taxon>Actinopterygii</taxon>
        <taxon>Neopterygii</taxon>
        <taxon>Teleostei</taxon>
        <taxon>Neoteleostei</taxon>
        <taxon>Acanthomorphata</taxon>
        <taxon>Ovalentaria</taxon>
        <taxon>Atherinomorphae</taxon>
        <taxon>Cyprinodontiformes</taxon>
        <taxon>Poeciliidae</taxon>
        <taxon>Poeciliinae</taxon>
        <taxon>Gambusia</taxon>
    </lineage>
</organism>
<dbReference type="PANTHER" id="PTHR35670:SF1">
    <property type="entry name" value="TRANSMEMBRANE PROTEIN 81"/>
    <property type="match status" value="1"/>
</dbReference>
<feature type="domain" description="Ig-like" evidence="12">
    <location>
        <begin position="137"/>
        <end position="233"/>
    </location>
</feature>
<reference evidence="13 14" key="1">
    <citation type="journal article" date="2018" name="G3 (Bethesda)">
        <title>A High-Quality Reference Genome for the Invasive Mosquitofish Gambusia affinis Using a Chicago Library.</title>
        <authorList>
            <person name="Hoffberg S.L."/>
            <person name="Troendle N.J."/>
            <person name="Glenn T.C."/>
            <person name="Mahmud O."/>
            <person name="Louha S."/>
            <person name="Chalopin D."/>
            <person name="Bennetzen J.L."/>
            <person name="Mauricio R."/>
        </authorList>
    </citation>
    <scope>NUCLEOTIDE SEQUENCE [LARGE SCALE GENOMIC DNA]</scope>
    <source>
        <strain evidence="13">NE01/NJP1002.9</strain>
        <tissue evidence="13">Muscle</tissue>
    </source>
</reference>
<dbReference type="SMART" id="SM00409">
    <property type="entry name" value="IG"/>
    <property type="match status" value="1"/>
</dbReference>
<evidence type="ECO:0000256" key="6">
    <source>
        <dbReference type="ARBA" id="ARBA00023136"/>
    </source>
</evidence>
<keyword evidence="3 11" id="KW-0812">Transmembrane</keyword>
<keyword evidence="7" id="KW-1015">Disulfide bond</keyword>
<gene>
    <name evidence="13" type="ORF">CCH79_00017077</name>
</gene>
<evidence type="ECO:0000256" key="7">
    <source>
        <dbReference type="ARBA" id="ARBA00023157"/>
    </source>
</evidence>
<keyword evidence="14" id="KW-1185">Reference proteome</keyword>
<dbReference type="GO" id="GO:0005886">
    <property type="term" value="C:plasma membrane"/>
    <property type="evidence" value="ECO:0007669"/>
    <property type="project" value="UniProtKB-SubCell"/>
</dbReference>
<keyword evidence="8" id="KW-0393">Immunoglobulin domain</keyword>
<dbReference type="PROSITE" id="PS50835">
    <property type="entry name" value="IG_LIKE"/>
    <property type="match status" value="1"/>
</dbReference>
<comment type="caution">
    <text evidence="13">The sequence shown here is derived from an EMBL/GenBank/DDBJ whole genome shotgun (WGS) entry which is preliminary data.</text>
</comment>
<evidence type="ECO:0000256" key="4">
    <source>
        <dbReference type="ARBA" id="ARBA00022729"/>
    </source>
</evidence>
<keyword evidence="6 11" id="KW-0472">Membrane</keyword>
<evidence type="ECO:0000313" key="14">
    <source>
        <dbReference type="Proteomes" id="UP000250572"/>
    </source>
</evidence>
<accession>A0A315W0J8</accession>
<dbReference type="SUPFAM" id="SSF48726">
    <property type="entry name" value="Immunoglobulin"/>
    <property type="match status" value="1"/>
</dbReference>
<evidence type="ECO:0000256" key="3">
    <source>
        <dbReference type="ARBA" id="ARBA00022692"/>
    </source>
</evidence>
<name>A0A315W0J8_GAMAF</name>
<evidence type="ECO:0000313" key="13">
    <source>
        <dbReference type="EMBL" id="PWA29468.1"/>
    </source>
</evidence>
<dbReference type="InterPro" id="IPR003599">
    <property type="entry name" value="Ig_sub"/>
</dbReference>
<dbReference type="Gene3D" id="2.60.40.10">
    <property type="entry name" value="Immunoglobulins"/>
    <property type="match status" value="1"/>
</dbReference>
<dbReference type="PANTHER" id="PTHR35670">
    <property type="entry name" value="TRANSMEMBRANE PROTEIN 81"/>
    <property type="match status" value="1"/>
</dbReference>
<dbReference type="Proteomes" id="UP000250572">
    <property type="component" value="Unassembled WGS sequence"/>
</dbReference>
<comment type="subcellular location">
    <subcellularLocation>
        <location evidence="1">Cell membrane</location>
        <topology evidence="1">Single-pass type I membrane protein</topology>
    </subcellularLocation>
</comment>
<evidence type="ECO:0000256" key="5">
    <source>
        <dbReference type="ARBA" id="ARBA00022989"/>
    </source>
</evidence>
<dbReference type="InterPro" id="IPR013783">
    <property type="entry name" value="Ig-like_fold"/>
</dbReference>
<protein>
    <recommendedName>
        <fullName evidence="10">Transmembrane protein 81</fullName>
    </recommendedName>
</protein>
<dbReference type="InterPro" id="IPR007110">
    <property type="entry name" value="Ig-like_dom"/>
</dbReference>
<dbReference type="AlphaFoldDB" id="A0A315W0J8"/>
<keyword evidence="2" id="KW-1003">Cell membrane</keyword>